<evidence type="ECO:0000256" key="6">
    <source>
        <dbReference type="ARBA" id="ARBA00023136"/>
    </source>
</evidence>
<feature type="compositionally biased region" description="Polar residues" evidence="8">
    <location>
        <begin position="109"/>
        <end position="121"/>
    </location>
</feature>
<evidence type="ECO:0000256" key="4">
    <source>
        <dbReference type="ARBA" id="ARBA00023034"/>
    </source>
</evidence>
<evidence type="ECO:0000256" key="7">
    <source>
        <dbReference type="SAM" id="Coils"/>
    </source>
</evidence>
<evidence type="ECO:0000256" key="1">
    <source>
        <dbReference type="ARBA" id="ARBA00004409"/>
    </source>
</evidence>
<dbReference type="Pfam" id="PF09787">
    <property type="entry name" value="Golgin_A5"/>
    <property type="match status" value="1"/>
</dbReference>
<keyword evidence="5 7" id="KW-0175">Coiled coil</keyword>
<keyword evidence="4" id="KW-0333">Golgi apparatus</keyword>
<feature type="compositionally biased region" description="Basic residues" evidence="8">
    <location>
        <begin position="51"/>
        <end position="61"/>
    </location>
</feature>
<feature type="transmembrane region" description="Helical" evidence="9">
    <location>
        <begin position="581"/>
        <end position="602"/>
    </location>
</feature>
<evidence type="ECO:0008006" key="12">
    <source>
        <dbReference type="Google" id="ProtNLM"/>
    </source>
</evidence>
<feature type="region of interest" description="Disordered" evidence="8">
    <location>
        <begin position="30"/>
        <end position="121"/>
    </location>
</feature>
<dbReference type="PANTHER" id="PTHR13815">
    <property type="entry name" value="GOLGIN-84"/>
    <property type="match status" value="1"/>
</dbReference>
<dbReference type="InterPro" id="IPR019177">
    <property type="entry name" value="Golgin_subfamily_A_member_5"/>
</dbReference>
<reference evidence="10 11" key="1">
    <citation type="submission" date="2024-06" db="EMBL/GenBank/DDBJ databases">
        <title>A chromosome-level genome assembly of beet webworm, Loxostege sticticalis.</title>
        <authorList>
            <person name="Zhang Y."/>
        </authorList>
    </citation>
    <scope>NUCLEOTIDE SEQUENCE [LARGE SCALE GENOMIC DNA]</scope>
    <source>
        <strain evidence="10">AQ028</strain>
        <tissue evidence="10">Male pupae</tissue>
    </source>
</reference>
<keyword evidence="2 9" id="KW-0812">Transmembrane</keyword>
<evidence type="ECO:0000256" key="8">
    <source>
        <dbReference type="SAM" id="MobiDB-lite"/>
    </source>
</evidence>
<protein>
    <recommendedName>
        <fullName evidence="12">Golgin-84</fullName>
    </recommendedName>
</protein>
<dbReference type="PANTHER" id="PTHR13815:SF7">
    <property type="entry name" value="GOLGIN SUBFAMILY A MEMBER 5"/>
    <property type="match status" value="1"/>
</dbReference>
<feature type="coiled-coil region" evidence="7">
    <location>
        <begin position="221"/>
        <end position="326"/>
    </location>
</feature>
<keyword evidence="6 9" id="KW-0472">Membrane</keyword>
<gene>
    <name evidence="10" type="ORF">ABMA28_008393</name>
</gene>
<evidence type="ECO:0000256" key="3">
    <source>
        <dbReference type="ARBA" id="ARBA00022989"/>
    </source>
</evidence>
<sequence length="616" mass="70848">MSWFADLAGKAENLLNNLDEQTGVALRNHNVAKPKKQERHETFHQDVGTGQRRRPTGRTSKKVSTSTENRATDTPSRKPSPIYHQSRSPSKDSQELTIKTPRNRKSPTRKPNTQFSLNNCPRTLVGDIRDNDIDDQYGLKQRRYSLPADLELLTNHNLTYKMQNLEVENAMLKNELNVMNREVSDLLDRLRRTEDGNVVVNGFSKELSKTQIKFENVEMQNQRLALERDSQITQIEQLKHKIHEITTGEVARQREHNNALEAEVSLLKDRNLELEEKINQLTEKSSEHNTAQLKLENDLRHAQSTINELQVNLEKSTAECQRLEKDWETYKLRVKSMLYAKDNEIKALQEGMSLNEDTKSLIEQLDGLKEEREVLSEAISRVRGECNDMKTYIEQLESRQNSAVRVVAALRDALRDERGAKNRAEAQCLAIGKELKTVQIETGQTIASLRTALRDKENELTNLRNTTSSVRSTDTSALNVADYDVMQETIDNDKIHYLTETLVQKQGKIDSLLADNNMLRIQMEKLESKYKAEMASKRNHTHSVVHVDGDRDRCRSRHQQPVSTLTALSVRFSVAMKRHPLFRTFIVIYMICLHLWVLTVLFTSTPDGHIPRQVKL</sequence>
<dbReference type="GO" id="GO:0000139">
    <property type="term" value="C:Golgi membrane"/>
    <property type="evidence" value="ECO:0007669"/>
    <property type="project" value="UniProtKB-SubCell"/>
</dbReference>
<comment type="caution">
    <text evidence="10">The sequence shown here is derived from an EMBL/GenBank/DDBJ whole genome shotgun (WGS) entry which is preliminary data.</text>
</comment>
<dbReference type="AlphaFoldDB" id="A0ABD0SJA2"/>
<feature type="coiled-coil region" evidence="7">
    <location>
        <begin position="155"/>
        <end position="193"/>
    </location>
</feature>
<accession>A0ABD0SJA2</accession>
<keyword evidence="3 9" id="KW-1133">Transmembrane helix</keyword>
<evidence type="ECO:0000256" key="9">
    <source>
        <dbReference type="SAM" id="Phobius"/>
    </source>
</evidence>
<evidence type="ECO:0000313" key="11">
    <source>
        <dbReference type="Proteomes" id="UP001549921"/>
    </source>
</evidence>
<dbReference type="EMBL" id="JBEDNZ010000021">
    <property type="protein sequence ID" value="KAL0819134.1"/>
    <property type="molecule type" value="Genomic_DNA"/>
</dbReference>
<name>A0ABD0SJA2_LOXSC</name>
<evidence type="ECO:0000313" key="10">
    <source>
        <dbReference type="EMBL" id="KAL0819134.1"/>
    </source>
</evidence>
<evidence type="ECO:0000256" key="2">
    <source>
        <dbReference type="ARBA" id="ARBA00022692"/>
    </source>
</evidence>
<dbReference type="Proteomes" id="UP001549921">
    <property type="component" value="Unassembled WGS sequence"/>
</dbReference>
<feature type="compositionally biased region" description="Polar residues" evidence="8">
    <location>
        <begin position="62"/>
        <end position="74"/>
    </location>
</feature>
<comment type="subcellular location">
    <subcellularLocation>
        <location evidence="1">Golgi apparatus membrane</location>
        <topology evidence="1">Single-pass type IV membrane protein</topology>
    </subcellularLocation>
</comment>
<feature type="coiled-coil region" evidence="7">
    <location>
        <begin position="358"/>
        <end position="466"/>
    </location>
</feature>
<evidence type="ECO:0000256" key="5">
    <source>
        <dbReference type="ARBA" id="ARBA00023054"/>
    </source>
</evidence>
<proteinExistence type="predicted"/>
<organism evidence="10 11">
    <name type="scientific">Loxostege sticticalis</name>
    <name type="common">Beet webworm moth</name>
    <dbReference type="NCBI Taxonomy" id="481309"/>
    <lineage>
        <taxon>Eukaryota</taxon>
        <taxon>Metazoa</taxon>
        <taxon>Ecdysozoa</taxon>
        <taxon>Arthropoda</taxon>
        <taxon>Hexapoda</taxon>
        <taxon>Insecta</taxon>
        <taxon>Pterygota</taxon>
        <taxon>Neoptera</taxon>
        <taxon>Endopterygota</taxon>
        <taxon>Lepidoptera</taxon>
        <taxon>Glossata</taxon>
        <taxon>Ditrysia</taxon>
        <taxon>Pyraloidea</taxon>
        <taxon>Crambidae</taxon>
        <taxon>Pyraustinae</taxon>
        <taxon>Loxostege</taxon>
    </lineage>
</organism>